<evidence type="ECO:0000313" key="2">
    <source>
        <dbReference type="EMBL" id="BAC03462.1"/>
    </source>
</evidence>
<sequence length="225" mass="23607">RWKGRFPVCAFFFHAVSFFHPGASSKAVSLMGTSTLDFVACDSQERAGLSDSATLSGVDLMKTEALVTVKANSSHAGNVNGRGCGTESGWAALKGALWAPAGPLPGPLAPPLSQLQRPRLGVPPGATVSSRPPTGLLFPDDVATLSPGSWLPCPRCEHPTSTERWGGQCGAGTRGLDLYPQAPICSFADPDPFVCVIWGHFGGIFGRCGPGWVCARDAGCWCHKR</sequence>
<protein>
    <submittedName>
        <fullName evidence="2">FLJ00403 protein</fullName>
    </submittedName>
</protein>
<dbReference type="AlphaFoldDB" id="Q8NF01"/>
<accession>Q8NF01</accession>
<gene>
    <name evidence="2" type="primary">FLJ00403</name>
</gene>
<feature type="non-terminal residue" evidence="2">
    <location>
        <position position="1"/>
    </location>
</feature>
<proteinExistence type="evidence at transcript level"/>
<reference evidence="2" key="1">
    <citation type="submission" date="2002-07" db="EMBL/GenBank/DDBJ databases">
        <title>The nucleotide sequence of a long cDNA clone isolated from human spleen.</title>
        <authorList>
            <person name="Jikuya H."/>
            <person name="Takano J."/>
            <person name="Kikuno R."/>
            <person name="Nagase T."/>
            <person name="Ohara O."/>
        </authorList>
    </citation>
    <scope>NUCLEOTIDE SEQUENCE</scope>
    <source>
        <tissue evidence="2">Spleen</tissue>
    </source>
</reference>
<name>Q8NF01_HUMAN</name>
<feature type="chain" id="PRO_5004312904" evidence="1">
    <location>
        <begin position="26"/>
        <end position="225"/>
    </location>
</feature>
<keyword evidence="1" id="KW-0732">Signal</keyword>
<dbReference type="EMBL" id="AK090481">
    <property type="protein sequence ID" value="BAC03462.1"/>
    <property type="molecule type" value="mRNA"/>
</dbReference>
<feature type="signal peptide" evidence="1">
    <location>
        <begin position="1"/>
        <end position="25"/>
    </location>
</feature>
<evidence type="ECO:0000256" key="1">
    <source>
        <dbReference type="SAM" id="SignalP"/>
    </source>
</evidence>
<organism evidence="2">
    <name type="scientific">Homo sapiens</name>
    <name type="common">Human</name>
    <dbReference type="NCBI Taxonomy" id="9606"/>
    <lineage>
        <taxon>Eukaryota</taxon>
        <taxon>Metazoa</taxon>
        <taxon>Chordata</taxon>
        <taxon>Craniata</taxon>
        <taxon>Vertebrata</taxon>
        <taxon>Euteleostomi</taxon>
        <taxon>Mammalia</taxon>
        <taxon>Eutheria</taxon>
        <taxon>Euarchontoglires</taxon>
        <taxon>Primates</taxon>
        <taxon>Haplorrhini</taxon>
        <taxon>Catarrhini</taxon>
        <taxon>Hominidae</taxon>
        <taxon>Homo</taxon>
    </lineage>
</organism>